<organism evidence="1 2">
    <name type="scientific">Mycobacterium phage Unicorn</name>
    <dbReference type="NCBI Taxonomy" id="2015825"/>
    <lineage>
        <taxon>Viruses</taxon>
        <taxon>Duplodnaviria</taxon>
        <taxon>Heunggongvirae</taxon>
        <taxon>Uroviricota</taxon>
        <taxon>Caudoviricetes</taxon>
        <taxon>Weiservirinae</taxon>
        <taxon>Unicornvirus</taxon>
        <taxon>Unicornvirus unicorn</taxon>
    </lineage>
</organism>
<protein>
    <submittedName>
        <fullName evidence="1">Uncharacterized protein</fullName>
    </submittedName>
</protein>
<sequence>MQVTSIPPVGSRVKLTSDGRRWWDVRAADERFAILTRQAEFRPKGEVCYTILDVEQGVRGPCNLIGQSWHATMPDEECARLLEALNADPRSDGVEVSHRNRVPLDLGEVRPALKTKGTQCES</sequence>
<reference evidence="1 2" key="1">
    <citation type="submission" date="2017-06" db="EMBL/GenBank/DDBJ databases">
        <authorList>
            <person name="Barekzi N."/>
            <person name="Denby H.W."/>
            <person name="Murphy J.L."/>
            <person name="Richards S."/>
            <person name="Womack F.R."/>
            <person name="Stoner T.H."/>
            <person name="Garlena R.A."/>
            <person name="Russell D.A."/>
            <person name="Pope W.H."/>
            <person name="Jacobs-Sera D."/>
            <person name="Hatfull G.F."/>
        </authorList>
    </citation>
    <scope>NUCLEOTIDE SEQUENCE [LARGE SCALE GENOMIC DNA]</scope>
</reference>
<name>A0A222ZKW4_9CAUD</name>
<evidence type="ECO:0000313" key="2">
    <source>
        <dbReference type="Proteomes" id="UP000224528"/>
    </source>
</evidence>
<dbReference type="KEGG" id="vg:60322698"/>
<dbReference type="RefSeq" id="YP_009951268.1">
    <property type="nucleotide sequence ID" value="NC_051599.1"/>
</dbReference>
<evidence type="ECO:0000313" key="1">
    <source>
        <dbReference type="EMBL" id="ASR85098.1"/>
    </source>
</evidence>
<dbReference type="EMBL" id="MF324908">
    <property type="protein sequence ID" value="ASR85098.1"/>
    <property type="molecule type" value="Genomic_DNA"/>
</dbReference>
<dbReference type="Proteomes" id="UP000224528">
    <property type="component" value="Segment"/>
</dbReference>
<gene>
    <name evidence="1" type="primary">90</name>
    <name evidence="1" type="ORF">SEA_UNICORN_90</name>
</gene>
<accession>A0A222ZKW4</accession>
<proteinExistence type="predicted"/>
<dbReference type="GeneID" id="60322698"/>
<keyword evidence="2" id="KW-1185">Reference proteome</keyword>